<dbReference type="InterPro" id="IPR002491">
    <property type="entry name" value="ABC_transptr_periplasmic_BD"/>
</dbReference>
<feature type="domain" description="Fe/B12 periplasmic-binding" evidence="1">
    <location>
        <begin position="4"/>
        <end position="292"/>
    </location>
</feature>
<dbReference type="PROSITE" id="PS50983">
    <property type="entry name" value="FE_B12_PBP"/>
    <property type="match status" value="1"/>
</dbReference>
<evidence type="ECO:0000313" key="3">
    <source>
        <dbReference type="Proteomes" id="UP001302719"/>
    </source>
</evidence>
<dbReference type="KEGG" id="nall:PP769_02065"/>
<dbReference type="RefSeq" id="WP_312644594.1">
    <property type="nucleotide sequence ID" value="NZ_CP116967.1"/>
</dbReference>
<dbReference type="PANTHER" id="PTHR42860">
    <property type="entry name" value="VITAMIN B12-BINDING PROTEIN"/>
    <property type="match status" value="1"/>
</dbReference>
<dbReference type="Proteomes" id="UP001302719">
    <property type="component" value="Chromosome"/>
</dbReference>
<dbReference type="PANTHER" id="PTHR42860:SF1">
    <property type="entry name" value="VITAMIN B12-BINDING PROTEIN"/>
    <property type="match status" value="1"/>
</dbReference>
<name>A0AA96JZF1_9BACT</name>
<keyword evidence="3" id="KW-1185">Reference proteome</keyword>
<dbReference type="SUPFAM" id="SSF53807">
    <property type="entry name" value="Helical backbone' metal receptor"/>
    <property type="match status" value="1"/>
</dbReference>
<organism evidence="2 3">
    <name type="scientific">Candidatus Nitrospira allomarina</name>
    <dbReference type="NCBI Taxonomy" id="3020900"/>
    <lineage>
        <taxon>Bacteria</taxon>
        <taxon>Pseudomonadati</taxon>
        <taxon>Nitrospirota</taxon>
        <taxon>Nitrospiria</taxon>
        <taxon>Nitrospirales</taxon>
        <taxon>Nitrospiraceae</taxon>
        <taxon>Nitrospira</taxon>
    </lineage>
</organism>
<accession>A0AA96JZF1</accession>
<dbReference type="EMBL" id="CP116967">
    <property type="protein sequence ID" value="WNM58574.1"/>
    <property type="molecule type" value="Genomic_DNA"/>
</dbReference>
<dbReference type="Pfam" id="PF01497">
    <property type="entry name" value="Peripla_BP_2"/>
    <property type="match status" value="1"/>
</dbReference>
<evidence type="ECO:0000313" key="2">
    <source>
        <dbReference type="EMBL" id="WNM58574.1"/>
    </source>
</evidence>
<evidence type="ECO:0000259" key="1">
    <source>
        <dbReference type="PROSITE" id="PS50983"/>
    </source>
</evidence>
<dbReference type="AlphaFoldDB" id="A0AA96JZF1"/>
<proteinExistence type="predicted"/>
<reference evidence="2 3" key="1">
    <citation type="submission" date="2023-01" db="EMBL/GenBank/DDBJ databases">
        <title>Cultivation and genomic characterization of new, ubiquitous marine nitrite-oxidizing bacteria from the Nitrospirales.</title>
        <authorList>
            <person name="Mueller A.J."/>
            <person name="Daebeler A."/>
            <person name="Herbold C.W."/>
            <person name="Kirkegaard R.H."/>
            <person name="Daims H."/>
        </authorList>
    </citation>
    <scope>NUCLEOTIDE SEQUENCE [LARGE SCALE GENOMIC DNA]</scope>
    <source>
        <strain evidence="2 3">VA</strain>
    </source>
</reference>
<gene>
    <name evidence="2" type="ORF">PP769_02065</name>
</gene>
<protein>
    <submittedName>
        <fullName evidence="2">Cobalamin-binding protein</fullName>
    </submittedName>
</protein>
<dbReference type="CDD" id="cd01144">
    <property type="entry name" value="BtuF"/>
    <property type="match status" value="1"/>
</dbReference>
<sequence>MSSRIVSLIPSGTEMVCALGCRAQLVGRSHECDFPSDITSLPVCTQATVDSEGTSQAIHAQVSERLQSALSLYKVLVDQMQDLRPDVIVTQTQCEVCAVSADEVQRALRDLIGMSPTLISLGAQDLSGVWDDLTRVADGLGQQAAGQAFLKEAHQRMGDIAVRSQQQPTPPTVACIEWMEPLMAAGNWVPELVHLAGGQSVFGQAGTHAPWITWEALAGGDPDILVLMPCGFSMARIQEELPVMTSHPFWPQLRAVQNQKVYLTDGNQFFNRPGPRLVESLEILAEIFHPTRFQFGHEGKAWRPWIPAKR</sequence>
<dbReference type="InterPro" id="IPR051030">
    <property type="entry name" value="Vitamin_B12-ABC_binding"/>
</dbReference>
<dbReference type="Gene3D" id="3.40.50.1980">
    <property type="entry name" value="Nitrogenase molybdenum iron protein domain"/>
    <property type="match status" value="2"/>
</dbReference>